<sequence length="226" mass="24389">MRLLTSGLIFLSLAAFCGVAHSETGGTAAASTSQADAKTRHVNATAENSQLIVTPDYILGPEDVLEIAVWKNNDLSKQVQVRPDGRISLPLVGDVSAVGKTPSQLTDEISSRLKAYMENPTVSILVKEVKSYQIYVLGEVNKPGKYPLTSKLTLLQAITVAGGFTQVAARNKIVVFRYGKDTEALTKIKASYDDMVIRDGSNQNIELRPGDLIVVPSETMVVLPSR</sequence>
<accession>A0AA86N0V0</accession>
<reference evidence="5" key="1">
    <citation type="submission" date="2022-10" db="EMBL/GenBank/DDBJ databases">
        <authorList>
            <person name="Koch H."/>
        </authorList>
    </citation>
    <scope>NUCLEOTIDE SEQUENCE</scope>
    <source>
        <strain evidence="5">DNF</strain>
    </source>
</reference>
<dbReference type="InterPro" id="IPR003715">
    <property type="entry name" value="Poly_export_N"/>
</dbReference>
<dbReference type="Pfam" id="PF10531">
    <property type="entry name" value="SLBB"/>
    <property type="match status" value="1"/>
</dbReference>
<protein>
    <submittedName>
        <fullName evidence="5">Capsule polysaccharide export protein</fullName>
    </submittedName>
</protein>
<dbReference type="AlphaFoldDB" id="A0AA86N0V0"/>
<dbReference type="Pfam" id="PF02563">
    <property type="entry name" value="Poly_export"/>
    <property type="match status" value="1"/>
</dbReference>
<feature type="signal peptide" evidence="2">
    <location>
        <begin position="1"/>
        <end position="22"/>
    </location>
</feature>
<evidence type="ECO:0000313" key="6">
    <source>
        <dbReference type="Proteomes" id="UP001179121"/>
    </source>
</evidence>
<proteinExistence type="predicted"/>
<gene>
    <name evidence="5" type="ORF">DNFV4_03019</name>
</gene>
<dbReference type="PANTHER" id="PTHR33619">
    <property type="entry name" value="POLYSACCHARIDE EXPORT PROTEIN GFCE-RELATED"/>
    <property type="match status" value="1"/>
</dbReference>
<evidence type="ECO:0000313" key="5">
    <source>
        <dbReference type="EMBL" id="CAI4032589.1"/>
    </source>
</evidence>
<dbReference type="KEGG" id="nti:DNFV4_03019"/>
<dbReference type="GO" id="GO:0015159">
    <property type="term" value="F:polysaccharide transmembrane transporter activity"/>
    <property type="evidence" value="ECO:0007669"/>
    <property type="project" value="InterPro"/>
</dbReference>
<evidence type="ECO:0000259" key="3">
    <source>
        <dbReference type="Pfam" id="PF02563"/>
    </source>
</evidence>
<evidence type="ECO:0000256" key="1">
    <source>
        <dbReference type="ARBA" id="ARBA00022729"/>
    </source>
</evidence>
<feature type="domain" description="Polysaccharide export protein N-terminal" evidence="3">
    <location>
        <begin position="54"/>
        <end position="126"/>
    </location>
</feature>
<feature type="domain" description="Soluble ligand binding" evidence="4">
    <location>
        <begin position="134"/>
        <end position="178"/>
    </location>
</feature>
<feature type="chain" id="PRO_5041712315" evidence="2">
    <location>
        <begin position="23"/>
        <end position="226"/>
    </location>
</feature>
<dbReference type="EMBL" id="OX365700">
    <property type="protein sequence ID" value="CAI4032589.1"/>
    <property type="molecule type" value="Genomic_DNA"/>
</dbReference>
<dbReference type="Proteomes" id="UP001179121">
    <property type="component" value="Chromosome"/>
</dbReference>
<dbReference type="Gene3D" id="3.30.1950.10">
    <property type="entry name" value="wza like domain"/>
    <property type="match status" value="1"/>
</dbReference>
<keyword evidence="1 2" id="KW-0732">Signal</keyword>
<name>A0AA86N0V0_9BACT</name>
<keyword evidence="6" id="KW-1185">Reference proteome</keyword>
<dbReference type="InterPro" id="IPR019554">
    <property type="entry name" value="Soluble_ligand-bd"/>
</dbReference>
<dbReference type="InterPro" id="IPR049712">
    <property type="entry name" value="Poly_export"/>
</dbReference>
<dbReference type="PANTHER" id="PTHR33619:SF3">
    <property type="entry name" value="POLYSACCHARIDE EXPORT PROTEIN GFCE-RELATED"/>
    <property type="match status" value="1"/>
</dbReference>
<evidence type="ECO:0000256" key="2">
    <source>
        <dbReference type="SAM" id="SignalP"/>
    </source>
</evidence>
<dbReference type="Gene3D" id="3.10.560.10">
    <property type="entry name" value="Outer membrane lipoprotein wza domain like"/>
    <property type="match status" value="1"/>
</dbReference>
<organism evidence="5 6">
    <name type="scientific">Nitrospira tepida</name>
    <dbReference type="NCBI Taxonomy" id="2973512"/>
    <lineage>
        <taxon>Bacteria</taxon>
        <taxon>Pseudomonadati</taxon>
        <taxon>Nitrospirota</taxon>
        <taxon>Nitrospiria</taxon>
        <taxon>Nitrospirales</taxon>
        <taxon>Nitrospiraceae</taxon>
        <taxon>Nitrospira</taxon>
    </lineage>
</organism>
<evidence type="ECO:0000259" key="4">
    <source>
        <dbReference type="Pfam" id="PF10531"/>
    </source>
</evidence>